<comment type="caution">
    <text evidence="1">The sequence shown here is derived from an EMBL/GenBank/DDBJ whole genome shotgun (WGS) entry which is preliminary data.</text>
</comment>
<name>A0A2T1HYG5_9HYPH</name>
<evidence type="ECO:0000313" key="1">
    <source>
        <dbReference type="EMBL" id="PSC06737.1"/>
    </source>
</evidence>
<dbReference type="EMBL" id="PVZS01000002">
    <property type="protein sequence ID" value="PSC06737.1"/>
    <property type="molecule type" value="Genomic_DNA"/>
</dbReference>
<dbReference type="Proteomes" id="UP000239772">
    <property type="component" value="Unassembled WGS sequence"/>
</dbReference>
<organism evidence="1 2">
    <name type="scientific">Alsobacter soli</name>
    <dbReference type="NCBI Taxonomy" id="2109933"/>
    <lineage>
        <taxon>Bacteria</taxon>
        <taxon>Pseudomonadati</taxon>
        <taxon>Pseudomonadota</taxon>
        <taxon>Alphaproteobacteria</taxon>
        <taxon>Hyphomicrobiales</taxon>
        <taxon>Alsobacteraceae</taxon>
        <taxon>Alsobacter</taxon>
    </lineage>
</organism>
<dbReference type="AlphaFoldDB" id="A0A2T1HYG5"/>
<accession>A0A2T1HYG5</accession>
<sequence length="216" mass="24009">MHQFYNNAAIHQPSAKLFDAVDLSAQQFVSAVLVDYVFRMGVNPRFVAKAAETSPAEMHRFSQQELKELDIVWEADNFEPWAIEPYGGGVVAFSRSKDKSRMATAFCRKDKVPRLLITGPWRFNEGELRQIIAGLGGIEVFGQQFPKEALSVRTANKAPAIEVSMARFSLAAIDTAKTAGTSISQYGPHVYWADFDFRIAKEGASRALAIAFRNCI</sequence>
<gene>
    <name evidence="1" type="ORF">SLNSH_02775</name>
</gene>
<proteinExistence type="predicted"/>
<evidence type="ECO:0000313" key="2">
    <source>
        <dbReference type="Proteomes" id="UP000239772"/>
    </source>
</evidence>
<reference evidence="2" key="1">
    <citation type="submission" date="2018-03" db="EMBL/GenBank/DDBJ databases">
        <authorList>
            <person name="Sun L."/>
            <person name="Liu H."/>
            <person name="Chen W."/>
            <person name="Huang K."/>
            <person name="Liu W."/>
            <person name="Gao X."/>
        </authorList>
    </citation>
    <scope>NUCLEOTIDE SEQUENCE [LARGE SCALE GENOMIC DNA]</scope>
    <source>
        <strain evidence="2">SH9</strain>
    </source>
</reference>
<protein>
    <submittedName>
        <fullName evidence="1">Uncharacterized protein</fullName>
    </submittedName>
</protein>
<keyword evidence="2" id="KW-1185">Reference proteome</keyword>